<evidence type="ECO:0000256" key="1">
    <source>
        <dbReference type="ARBA" id="ARBA00010857"/>
    </source>
</evidence>
<dbReference type="InterPro" id="IPR013763">
    <property type="entry name" value="Cyclin-like_dom"/>
</dbReference>
<gene>
    <name evidence="12" type="primary">SUA7</name>
    <name evidence="12" type="ORF">LTR97_010953</name>
</gene>
<evidence type="ECO:0000256" key="7">
    <source>
        <dbReference type="ARBA" id="ARBA00056616"/>
    </source>
</evidence>
<evidence type="ECO:0000256" key="2">
    <source>
        <dbReference type="ARBA" id="ARBA00013932"/>
    </source>
</evidence>
<dbReference type="GO" id="GO:0005634">
    <property type="term" value="C:nucleus"/>
    <property type="evidence" value="ECO:0007669"/>
    <property type="project" value="TreeGrafter"/>
</dbReference>
<dbReference type="InterPro" id="IPR013150">
    <property type="entry name" value="TFIIB_cyclin"/>
</dbReference>
<evidence type="ECO:0000256" key="6">
    <source>
        <dbReference type="ARBA" id="ARBA00031706"/>
    </source>
</evidence>
<dbReference type="CDD" id="cd20551">
    <property type="entry name" value="CYCLIN_TFIIB_rpt1"/>
    <property type="match status" value="1"/>
</dbReference>
<dbReference type="PANTHER" id="PTHR11618">
    <property type="entry name" value="TRANSCRIPTION INITIATION FACTOR IIB-RELATED"/>
    <property type="match status" value="1"/>
</dbReference>
<dbReference type="InterPro" id="IPR023486">
    <property type="entry name" value="TFIIB_CS"/>
</dbReference>
<keyword evidence="5" id="KW-0804">Transcription</keyword>
<dbReference type="SUPFAM" id="SSF57783">
    <property type="entry name" value="Zinc beta-ribbon"/>
    <property type="match status" value="1"/>
</dbReference>
<evidence type="ECO:0000256" key="3">
    <source>
        <dbReference type="ARBA" id="ARBA00022737"/>
    </source>
</evidence>
<evidence type="ECO:0000313" key="13">
    <source>
        <dbReference type="Proteomes" id="UP001310594"/>
    </source>
</evidence>
<dbReference type="GO" id="GO:0051123">
    <property type="term" value="P:RNA polymerase II preinitiation complex assembly"/>
    <property type="evidence" value="ECO:0007669"/>
    <property type="project" value="UniProtKB-ARBA"/>
</dbReference>
<dbReference type="Pfam" id="PF08271">
    <property type="entry name" value="Zn_Ribbon_TF"/>
    <property type="match status" value="1"/>
</dbReference>
<dbReference type="SUPFAM" id="SSF47954">
    <property type="entry name" value="Cyclin-like"/>
    <property type="match status" value="2"/>
</dbReference>
<dbReference type="Gene3D" id="1.10.472.170">
    <property type="match status" value="1"/>
</dbReference>
<dbReference type="PRINTS" id="PR00685">
    <property type="entry name" value="TIFACTORIIB"/>
</dbReference>
<evidence type="ECO:0000256" key="10">
    <source>
        <dbReference type="SAM" id="MobiDB-lite"/>
    </source>
</evidence>
<dbReference type="InterPro" id="IPR000812">
    <property type="entry name" value="TFIIB"/>
</dbReference>
<evidence type="ECO:0000313" key="12">
    <source>
        <dbReference type="EMBL" id="KAK5692641.1"/>
    </source>
</evidence>
<dbReference type="FunFam" id="1.10.472.170:FF:000001">
    <property type="entry name" value="Transcription initiation factor IIB"/>
    <property type="match status" value="1"/>
</dbReference>
<dbReference type="SMART" id="SM00385">
    <property type="entry name" value="CYCLIN"/>
    <property type="match status" value="2"/>
</dbReference>
<evidence type="ECO:0000256" key="4">
    <source>
        <dbReference type="ARBA" id="ARBA00023015"/>
    </source>
</evidence>
<dbReference type="GO" id="GO:0017025">
    <property type="term" value="F:TBP-class protein binding"/>
    <property type="evidence" value="ECO:0007669"/>
    <property type="project" value="InterPro"/>
</dbReference>
<feature type="region of interest" description="Disordered" evidence="10">
    <location>
        <begin position="73"/>
        <end position="93"/>
    </location>
</feature>
<comment type="function">
    <text evidence="7">General factor that plays a major role in the activation of eukaryotic genes transcribed by RNA polymerase II.</text>
</comment>
<dbReference type="InterPro" id="IPR013137">
    <property type="entry name" value="Znf_TFIIB"/>
</dbReference>
<dbReference type="InterPro" id="IPR036915">
    <property type="entry name" value="Cyclin-like_sf"/>
</dbReference>
<keyword evidence="9" id="KW-0863">Zinc-finger</keyword>
<keyword evidence="9" id="KW-0479">Metal-binding</keyword>
<evidence type="ECO:0000256" key="5">
    <source>
        <dbReference type="ARBA" id="ARBA00023163"/>
    </source>
</evidence>
<keyword evidence="4" id="KW-0805">Transcription regulation</keyword>
<comment type="subunit">
    <text evidence="8">Associates with TFIID-IIA (DA complex) to form TFIID-IIA-IIB (DAB-complex) which is then recognized by polymerase II.</text>
</comment>
<sequence>MAQVLSPGALPEPEPPMKQQEEWSENLNVRMICKDCKEDPPNLYEDHSSGDLMCADCGLVMMQRTVDMSSEWRTFSNDDQGNDDPSRVGDGPNALLNGAQLNTSIAFGDGLKSRELHRAQSKANLDKGNKGLLQAYKQIGALCDGWQLPGTVSDTAKHLYKDADESKLFKGKSQEALIAGCVFLACRRNNVPRSFREVMELTKVSKKEIGRTFKTLEQFLMNRDKESNKGKVSIAGGQLVAQEGYTGTKTANPAELCERFCDVLNLPRATSNVAVGLAERMTATGVLAGRSPLSTTAACIYMAGHLMNQIKSAKEIQVVAHVSDSTIRHAYKLLYQEKDKLITEDILARGADPERLPKPS</sequence>
<keyword evidence="3" id="KW-0677">Repeat</keyword>
<dbReference type="PROSITE" id="PS00782">
    <property type="entry name" value="TFIIB"/>
    <property type="match status" value="1"/>
</dbReference>
<accession>A0AAN7W2F7</accession>
<dbReference type="GO" id="GO:0008270">
    <property type="term" value="F:zinc ion binding"/>
    <property type="evidence" value="ECO:0007669"/>
    <property type="project" value="UniProtKB-KW"/>
</dbReference>
<keyword evidence="9" id="KW-0862">Zinc</keyword>
<dbReference type="Gene3D" id="1.10.472.10">
    <property type="entry name" value="Cyclin-like"/>
    <property type="match status" value="1"/>
</dbReference>
<dbReference type="Proteomes" id="UP001310594">
    <property type="component" value="Unassembled WGS sequence"/>
</dbReference>
<comment type="similarity">
    <text evidence="1">Belongs to the TFIIB family.</text>
</comment>
<protein>
    <recommendedName>
        <fullName evidence="2">Transcription initiation factor IIB</fullName>
    </recommendedName>
    <alternativeName>
        <fullName evidence="6">General transcription factor TFIIB</fullName>
    </alternativeName>
</protein>
<evidence type="ECO:0000259" key="11">
    <source>
        <dbReference type="PROSITE" id="PS51134"/>
    </source>
</evidence>
<dbReference type="EMBL" id="JAVRQU010000019">
    <property type="protein sequence ID" value="KAK5692641.1"/>
    <property type="molecule type" value="Genomic_DNA"/>
</dbReference>
<comment type="caution">
    <text evidence="12">The sequence shown here is derived from an EMBL/GenBank/DDBJ whole genome shotgun (WGS) entry which is preliminary data.</text>
</comment>
<evidence type="ECO:0000256" key="9">
    <source>
        <dbReference type="PROSITE-ProRule" id="PRU00469"/>
    </source>
</evidence>
<dbReference type="Pfam" id="PF00382">
    <property type="entry name" value="TFIIB"/>
    <property type="match status" value="2"/>
</dbReference>
<feature type="domain" description="TFIIB-type" evidence="11">
    <location>
        <begin position="28"/>
        <end position="62"/>
    </location>
</feature>
<dbReference type="GO" id="GO:0097550">
    <property type="term" value="C:transcription preinitiation complex"/>
    <property type="evidence" value="ECO:0007669"/>
    <property type="project" value="TreeGrafter"/>
</dbReference>
<dbReference type="GO" id="GO:0016251">
    <property type="term" value="F:RNA polymerase II general transcription initiation factor activity"/>
    <property type="evidence" value="ECO:0007669"/>
    <property type="project" value="TreeGrafter"/>
</dbReference>
<dbReference type="PANTHER" id="PTHR11618:SF13">
    <property type="entry name" value="TRANSCRIPTION INITIATION FACTOR IIB"/>
    <property type="match status" value="1"/>
</dbReference>
<proteinExistence type="inferred from homology"/>
<evidence type="ECO:0000256" key="8">
    <source>
        <dbReference type="ARBA" id="ARBA00066213"/>
    </source>
</evidence>
<reference evidence="12" key="1">
    <citation type="submission" date="2023-08" db="EMBL/GenBank/DDBJ databases">
        <title>Black Yeasts Isolated from many extreme environments.</title>
        <authorList>
            <person name="Coleine C."/>
            <person name="Stajich J.E."/>
            <person name="Selbmann L."/>
        </authorList>
    </citation>
    <scope>NUCLEOTIDE SEQUENCE</scope>
    <source>
        <strain evidence="12">CCFEE 5810</strain>
    </source>
</reference>
<dbReference type="AlphaFoldDB" id="A0AAN7W2F7"/>
<name>A0AAN7W2F7_9PEZI</name>
<organism evidence="12 13">
    <name type="scientific">Elasticomyces elasticus</name>
    <dbReference type="NCBI Taxonomy" id="574655"/>
    <lineage>
        <taxon>Eukaryota</taxon>
        <taxon>Fungi</taxon>
        <taxon>Dikarya</taxon>
        <taxon>Ascomycota</taxon>
        <taxon>Pezizomycotina</taxon>
        <taxon>Dothideomycetes</taxon>
        <taxon>Dothideomycetidae</taxon>
        <taxon>Mycosphaerellales</taxon>
        <taxon>Teratosphaeriaceae</taxon>
        <taxon>Elasticomyces</taxon>
    </lineage>
</organism>
<feature type="region of interest" description="Disordered" evidence="10">
    <location>
        <begin position="1"/>
        <end position="21"/>
    </location>
</feature>
<dbReference type="PROSITE" id="PS51134">
    <property type="entry name" value="ZF_TFIIB"/>
    <property type="match status" value="1"/>
</dbReference>